<feature type="transmembrane region" description="Helical" evidence="10">
    <location>
        <begin position="548"/>
        <end position="565"/>
    </location>
</feature>
<feature type="transmembrane region" description="Helical" evidence="10">
    <location>
        <begin position="409"/>
        <end position="433"/>
    </location>
</feature>
<keyword evidence="7 10" id="KW-0472">Membrane</keyword>
<keyword evidence="6 10" id="KW-1133">Transmembrane helix</keyword>
<gene>
    <name evidence="12" type="ORF">RHTO0S_17e01090g</name>
</gene>
<evidence type="ECO:0000256" key="9">
    <source>
        <dbReference type="ARBA" id="ARBA00045912"/>
    </source>
</evidence>
<feature type="transmembrane region" description="Helical" evidence="10">
    <location>
        <begin position="439"/>
        <end position="462"/>
    </location>
</feature>
<evidence type="ECO:0000256" key="2">
    <source>
        <dbReference type="ARBA" id="ARBA00004922"/>
    </source>
</evidence>
<protein>
    <recommendedName>
        <fullName evidence="8 10">Man(5)GlcNAc(2)-PP-dolichol translocation protein RFT1</fullName>
    </recommendedName>
</protein>
<keyword evidence="5 10" id="KW-0256">Endoplasmic reticulum</keyword>
<dbReference type="OrthoDB" id="9979195at2759"/>
<feature type="transmembrane region" description="Helical" evidence="10">
    <location>
        <begin position="336"/>
        <end position="356"/>
    </location>
</feature>
<accession>A0A061BEF2</accession>
<evidence type="ECO:0000256" key="8">
    <source>
        <dbReference type="ARBA" id="ARBA00044793"/>
    </source>
</evidence>
<feature type="transmembrane region" description="Helical" evidence="10">
    <location>
        <begin position="376"/>
        <end position="397"/>
    </location>
</feature>
<comment type="function">
    <text evidence="9 10">Intramembrane glycolipid transporter that operates in the biosynthetic pathway of dolichol-linked oligosaccharides, the glycan precursors employed in protein asparagine (N)-glycosylation. The sequential addition of sugars to dolichol pyrophosphate produces dolichol-linked oligosaccharides containing fourteen sugars, including two GlcNAcs, nine mannoses and three glucoses. Once assembled, the oligosaccharide is transferred from the lipid to nascent proteins by oligosaccharyltransferases. The assembly of dolichol-linked oligosaccharides begins on the cytosolic side of the endoplasmic reticulum membrane and finishes in its lumen. RFT1 could mediate the translocation of the cytosolically oriented intermediate DolPP-GlcNAc2Man5, produced by ALG11, into the ER lumen where dolichol-linked oligosaccharides assembly continues. However, the intramembrane lipid transporter activity could not be confirmed in vitro.</text>
</comment>
<organism evidence="12">
    <name type="scientific">Rhodotorula toruloides</name>
    <name type="common">Yeast</name>
    <name type="synonym">Rhodosporidium toruloides</name>
    <dbReference type="NCBI Taxonomy" id="5286"/>
    <lineage>
        <taxon>Eukaryota</taxon>
        <taxon>Fungi</taxon>
        <taxon>Dikarya</taxon>
        <taxon>Basidiomycota</taxon>
        <taxon>Pucciniomycotina</taxon>
        <taxon>Microbotryomycetes</taxon>
        <taxon>Sporidiobolales</taxon>
        <taxon>Sporidiobolaceae</taxon>
        <taxon>Rhodotorula</taxon>
    </lineage>
</organism>
<dbReference type="PANTHER" id="PTHR13117">
    <property type="entry name" value="ENDOPLASMIC RETICULUM MULTISPAN TRANSMEMBRANE PROTEIN-RELATED"/>
    <property type="match status" value="1"/>
</dbReference>
<name>A0A061BEF2_RHOTO</name>
<evidence type="ECO:0000256" key="6">
    <source>
        <dbReference type="ARBA" id="ARBA00022989"/>
    </source>
</evidence>
<dbReference type="EMBL" id="LK052952">
    <property type="protein sequence ID" value="CDR48318.1"/>
    <property type="molecule type" value="Genomic_DNA"/>
</dbReference>
<evidence type="ECO:0000256" key="11">
    <source>
        <dbReference type="SAM" id="MobiDB-lite"/>
    </source>
</evidence>
<dbReference type="GO" id="GO:0034203">
    <property type="term" value="P:glycolipid translocation"/>
    <property type="evidence" value="ECO:0007669"/>
    <property type="project" value="TreeGrafter"/>
</dbReference>
<feature type="transmembrane region" description="Helical" evidence="10">
    <location>
        <begin position="83"/>
        <end position="105"/>
    </location>
</feature>
<feature type="transmembrane region" description="Helical" evidence="10">
    <location>
        <begin position="44"/>
        <end position="62"/>
    </location>
</feature>
<evidence type="ECO:0000256" key="10">
    <source>
        <dbReference type="RuleBase" id="RU365067"/>
    </source>
</evidence>
<feature type="region of interest" description="Disordered" evidence="11">
    <location>
        <begin position="470"/>
        <end position="491"/>
    </location>
</feature>
<dbReference type="GO" id="GO:0005789">
    <property type="term" value="C:endoplasmic reticulum membrane"/>
    <property type="evidence" value="ECO:0007669"/>
    <property type="project" value="UniProtKB-SubCell"/>
</dbReference>
<evidence type="ECO:0000256" key="7">
    <source>
        <dbReference type="ARBA" id="ARBA00023136"/>
    </source>
</evidence>
<feature type="transmembrane region" description="Helical" evidence="10">
    <location>
        <begin position="182"/>
        <end position="204"/>
    </location>
</feature>
<dbReference type="InterPro" id="IPR007594">
    <property type="entry name" value="RFT1"/>
</dbReference>
<reference evidence="12" key="1">
    <citation type="journal article" date="2014" name="Genome Announc.">
        <title>Draft genome sequence of Rhodosporidium toruloides CECT1137, an oleaginous yeast of biotechnological interest.</title>
        <authorList>
            <person name="Morin N."/>
            <person name="Calcas X."/>
            <person name="Devillers H."/>
            <person name="Durrens P."/>
            <person name="Sherman D.J."/>
            <person name="Nicaud J.-M."/>
            <person name="Neuveglise C."/>
        </authorList>
    </citation>
    <scope>NUCLEOTIDE SEQUENCE</scope>
    <source>
        <strain evidence="12">CECT1137</strain>
    </source>
</reference>
<proteinExistence type="inferred from homology"/>
<comment type="subcellular location">
    <subcellularLocation>
        <location evidence="1 10">Endoplasmic reticulum membrane</location>
        <topology evidence="1 10">Multi-pass membrane protein</topology>
    </subcellularLocation>
</comment>
<comment type="similarity">
    <text evidence="3 10">Belongs to the RFT1 family.</text>
</comment>
<evidence type="ECO:0000256" key="3">
    <source>
        <dbReference type="ARBA" id="ARBA00010288"/>
    </source>
</evidence>
<keyword evidence="4 10" id="KW-0812">Transmembrane</keyword>
<comment type="caution">
    <text evidence="10">Lacks conserved residue(s) required for the propagation of feature annotation.</text>
</comment>
<dbReference type="AlphaFoldDB" id="A0A061BEF2"/>
<evidence type="ECO:0000256" key="1">
    <source>
        <dbReference type="ARBA" id="ARBA00004477"/>
    </source>
</evidence>
<feature type="transmembrane region" description="Helical" evidence="10">
    <location>
        <begin position="498"/>
        <end position="517"/>
    </location>
</feature>
<evidence type="ECO:0000313" key="12">
    <source>
        <dbReference type="EMBL" id="CDR48318.1"/>
    </source>
</evidence>
<keyword evidence="10" id="KW-0813">Transport</keyword>
<dbReference type="GO" id="GO:0006488">
    <property type="term" value="P:dolichol-linked oligosaccharide biosynthetic process"/>
    <property type="evidence" value="ECO:0007669"/>
    <property type="project" value="InterPro"/>
</dbReference>
<dbReference type="Pfam" id="PF04506">
    <property type="entry name" value="Rft-1"/>
    <property type="match status" value="1"/>
</dbReference>
<sequence length="585" mass="63635">MAGTPSSSSALGAGASLFVLQLGSRLFSFALNQLLLRSTAPQAFGIATIQLDTLMATVLFLVREGIRGAVVRTRRGENADAAVLQQQTLLLPTLFSPLAALAFFLYSRFVVPTPHPAYYSTTLALYGLSTLAELVFEPLYLRTLQDWQTFTSKRVKVEGFAMLTKATGTLVTVRIVSEDEALLGYGIGQLVYSLTIWAGFAWILRSSTLTQSPSLSLRKVDGRFFDQGITELGWVLTKQSVVKQLLTEADKLAIGRFGSTADMGGYAVALNYGSLVARLLFQPLEESSRLYFSSLASTTVHDSASPEAASSSAESTPKPAGPPLSALASAASYLRLLLLFYTHLTLIFIFFAPAYTTPLLHLLLGPRWSRTSASPILRTYALSLPFLAFNGLTEAFFQSVAPAHWIQRGAAWMVICAAGFAVSVWVTIGRWGMGAEGLVVANCVNMAMRMAFSTVFMVRYFGDALRQDEKGKTGEAEGEEPGQGRQKERRRTADNLDWRAWTPSFATVVVFVVGGIVCRRSEDVWTEQVMLGQSVGGRKGDLLETGKHFAVGAVAGLIGLATIFVSHRTEIRQALATQRDRRKAE</sequence>
<evidence type="ECO:0000256" key="5">
    <source>
        <dbReference type="ARBA" id="ARBA00022824"/>
    </source>
</evidence>
<evidence type="ECO:0000256" key="4">
    <source>
        <dbReference type="ARBA" id="ARBA00022692"/>
    </source>
</evidence>
<dbReference type="PANTHER" id="PTHR13117:SF5">
    <property type="entry name" value="PROTEIN RFT1 HOMOLOG"/>
    <property type="match status" value="1"/>
</dbReference>
<comment type="pathway">
    <text evidence="2">Protein modification; protein glycosylation.</text>
</comment>